<accession>A0ABQ5UY97</accession>
<dbReference type="CDD" id="cd07344">
    <property type="entry name" value="M48_yhfN_like"/>
    <property type="match status" value="1"/>
</dbReference>
<feature type="domain" description="YgjP-like metallopeptidase" evidence="2">
    <location>
        <begin position="41"/>
        <end position="243"/>
    </location>
</feature>
<dbReference type="Proteomes" id="UP001161390">
    <property type="component" value="Unassembled WGS sequence"/>
</dbReference>
<evidence type="ECO:0000256" key="1">
    <source>
        <dbReference type="SAM" id="MobiDB-lite"/>
    </source>
</evidence>
<organism evidence="3 4">
    <name type="scientific">Algimonas porphyrae</name>
    <dbReference type="NCBI Taxonomy" id="1128113"/>
    <lineage>
        <taxon>Bacteria</taxon>
        <taxon>Pseudomonadati</taxon>
        <taxon>Pseudomonadota</taxon>
        <taxon>Alphaproteobacteria</taxon>
        <taxon>Maricaulales</taxon>
        <taxon>Robiginitomaculaceae</taxon>
        <taxon>Algimonas</taxon>
    </lineage>
</organism>
<dbReference type="Gene3D" id="3.30.2010.10">
    <property type="entry name" value="Metalloproteases ('zincins'), catalytic domain"/>
    <property type="match status" value="1"/>
</dbReference>
<dbReference type="PANTHER" id="PTHR30399">
    <property type="entry name" value="UNCHARACTERIZED PROTEIN YGJP"/>
    <property type="match status" value="1"/>
</dbReference>
<gene>
    <name evidence="3" type="ORF">GCM10007854_04930</name>
</gene>
<reference evidence="3" key="2">
    <citation type="submission" date="2023-01" db="EMBL/GenBank/DDBJ databases">
        <title>Draft genome sequence of Algimonas porphyrae strain NBRC 108216.</title>
        <authorList>
            <person name="Sun Q."/>
            <person name="Mori K."/>
        </authorList>
    </citation>
    <scope>NUCLEOTIDE SEQUENCE</scope>
    <source>
        <strain evidence="3">NBRC 108216</strain>
    </source>
</reference>
<dbReference type="Pfam" id="PF01863">
    <property type="entry name" value="YgjP-like"/>
    <property type="match status" value="1"/>
</dbReference>
<dbReference type="GO" id="GO:0016787">
    <property type="term" value="F:hydrolase activity"/>
    <property type="evidence" value="ECO:0007669"/>
    <property type="project" value="UniProtKB-KW"/>
</dbReference>
<evidence type="ECO:0000313" key="3">
    <source>
        <dbReference type="EMBL" id="GLQ19538.1"/>
    </source>
</evidence>
<keyword evidence="4" id="KW-1185">Reference proteome</keyword>
<dbReference type="EMBL" id="BSNJ01000001">
    <property type="protein sequence ID" value="GLQ19538.1"/>
    <property type="molecule type" value="Genomic_DNA"/>
</dbReference>
<keyword evidence="3" id="KW-0378">Hydrolase</keyword>
<feature type="region of interest" description="Disordered" evidence="1">
    <location>
        <begin position="1"/>
        <end position="23"/>
    </location>
</feature>
<dbReference type="InterPro" id="IPR002725">
    <property type="entry name" value="YgjP-like_metallopeptidase"/>
</dbReference>
<sequence>MSLARLKRNSSGPALPDKTQFPLRDPDDPRVLYVLSDRARRVSLKVKAAERQVHVIVPGLRSFAQARRFAAEQRSWIDVQLEGLPPPMPFVPGQDILFQGDLYRLVSPPGKARPRVDRAGRRIIVPSPDPDSFPSRVRRLLIREARAELEAATHHYAGELGKRVGKVSVRDQSSRWGSAITRKGEGHISYSWRLICAPPDILEYVCAHECAHLIEANHSPAFWALCERLFPETKMAKRWLNRHGQELHAIGAEV</sequence>
<comment type="caution">
    <text evidence="3">The sequence shown here is derived from an EMBL/GenBank/DDBJ whole genome shotgun (WGS) entry which is preliminary data.</text>
</comment>
<reference evidence="3" key="1">
    <citation type="journal article" date="2014" name="Int. J. Syst. Evol. Microbiol.">
        <title>Complete genome of a new Firmicutes species belonging to the dominant human colonic microbiota ('Ruminococcus bicirculans') reveals two chromosomes and a selective capacity to utilize plant glucans.</title>
        <authorList>
            <consortium name="NISC Comparative Sequencing Program"/>
            <person name="Wegmann U."/>
            <person name="Louis P."/>
            <person name="Goesmann A."/>
            <person name="Henrissat B."/>
            <person name="Duncan S.H."/>
            <person name="Flint H.J."/>
        </authorList>
    </citation>
    <scope>NUCLEOTIDE SEQUENCE</scope>
    <source>
        <strain evidence="3">NBRC 108216</strain>
    </source>
</reference>
<evidence type="ECO:0000259" key="2">
    <source>
        <dbReference type="Pfam" id="PF01863"/>
    </source>
</evidence>
<dbReference type="InterPro" id="IPR053136">
    <property type="entry name" value="UTP_pyrophosphatase-like"/>
</dbReference>
<name>A0ABQ5UY97_9PROT</name>
<dbReference type="PANTHER" id="PTHR30399:SF1">
    <property type="entry name" value="UTP PYROPHOSPHATASE"/>
    <property type="match status" value="1"/>
</dbReference>
<proteinExistence type="predicted"/>
<evidence type="ECO:0000313" key="4">
    <source>
        <dbReference type="Proteomes" id="UP001161390"/>
    </source>
</evidence>
<protein>
    <submittedName>
        <fullName evidence="3">Metal-dependent hydrolase</fullName>
    </submittedName>
</protein>
<dbReference type="RefSeq" id="WP_284369287.1">
    <property type="nucleotide sequence ID" value="NZ_BSNJ01000001.1"/>
</dbReference>